<feature type="chain" id="PRO_5019099461" evidence="1">
    <location>
        <begin position="23"/>
        <end position="220"/>
    </location>
</feature>
<sequence length="220" mass="24317">MKHFITTCLTTVLLTTTLPAHAEDTFATELLALQHDWAVANYQLQDDAQEQAFKALEQRAASFAQNYADKAEAHIWHGIILSTEAGVVGGLGALGLAKQSKAALEQALTLDPSALAGSAHTSLGTLYYKVPGWPFGFGDDDLAKEHLQAALQLNPNGIDPNYFYGEFLYEEGDYREAAEHLQLALQAPARPQRELADQERKKEIEQLLTKVNKKLKKRRS</sequence>
<proteinExistence type="predicted"/>
<dbReference type="AlphaFoldDB" id="A0A432Z2T5"/>
<evidence type="ECO:0000256" key="1">
    <source>
        <dbReference type="SAM" id="SignalP"/>
    </source>
</evidence>
<accession>A0A432Z2T5</accession>
<dbReference type="EMBL" id="PIQE01000003">
    <property type="protein sequence ID" value="RUO72143.1"/>
    <property type="molecule type" value="Genomic_DNA"/>
</dbReference>
<feature type="signal peptide" evidence="1">
    <location>
        <begin position="1"/>
        <end position="22"/>
    </location>
</feature>
<comment type="caution">
    <text evidence="2">The sequence shown here is derived from an EMBL/GenBank/DDBJ whole genome shotgun (WGS) entry which is preliminary data.</text>
</comment>
<dbReference type="Gene3D" id="1.25.40.10">
    <property type="entry name" value="Tetratricopeptide repeat domain"/>
    <property type="match status" value="1"/>
</dbReference>
<protein>
    <submittedName>
        <fullName evidence="2">Uncharacterized protein</fullName>
    </submittedName>
</protein>
<name>A0A432Z2T5_9GAMM</name>
<evidence type="ECO:0000313" key="2">
    <source>
        <dbReference type="EMBL" id="RUO72143.1"/>
    </source>
</evidence>
<dbReference type="SUPFAM" id="SSF48452">
    <property type="entry name" value="TPR-like"/>
    <property type="match status" value="1"/>
</dbReference>
<dbReference type="RefSeq" id="WP_026860629.1">
    <property type="nucleotide sequence ID" value="NZ_PIQE01000003.1"/>
</dbReference>
<dbReference type="Pfam" id="PF14559">
    <property type="entry name" value="TPR_19"/>
    <property type="match status" value="1"/>
</dbReference>
<gene>
    <name evidence="2" type="ORF">CWI80_10100</name>
</gene>
<dbReference type="STRING" id="1122124.GCA_000423165_01900"/>
<keyword evidence="3" id="KW-1185">Reference proteome</keyword>
<organism evidence="2 3">
    <name type="scientific">Pseudidiomarina sediminum</name>
    <dbReference type="NCBI Taxonomy" id="431675"/>
    <lineage>
        <taxon>Bacteria</taxon>
        <taxon>Pseudomonadati</taxon>
        <taxon>Pseudomonadota</taxon>
        <taxon>Gammaproteobacteria</taxon>
        <taxon>Alteromonadales</taxon>
        <taxon>Idiomarinaceae</taxon>
        <taxon>Pseudidiomarina</taxon>
    </lineage>
</organism>
<dbReference type="InterPro" id="IPR011990">
    <property type="entry name" value="TPR-like_helical_dom_sf"/>
</dbReference>
<keyword evidence="1" id="KW-0732">Signal</keyword>
<evidence type="ECO:0000313" key="3">
    <source>
        <dbReference type="Proteomes" id="UP000287022"/>
    </source>
</evidence>
<dbReference type="Proteomes" id="UP000287022">
    <property type="component" value="Unassembled WGS sequence"/>
</dbReference>
<reference evidence="3" key="1">
    <citation type="journal article" date="2018" name="Front. Microbiol.">
        <title>Genome-Based Analysis Reveals the Taxonomy and Diversity of the Family Idiomarinaceae.</title>
        <authorList>
            <person name="Liu Y."/>
            <person name="Lai Q."/>
            <person name="Shao Z."/>
        </authorList>
    </citation>
    <scope>NUCLEOTIDE SEQUENCE [LARGE SCALE GENOMIC DNA]</scope>
    <source>
        <strain evidence="3">c121</strain>
    </source>
</reference>